<gene>
    <name evidence="1" type="ORF">SAMN02745753_00774</name>
</gene>
<dbReference type="Proteomes" id="UP000184517">
    <property type="component" value="Unassembled WGS sequence"/>
</dbReference>
<dbReference type="AlphaFoldDB" id="A0A1M4VXT0"/>
<dbReference type="EMBL" id="FQVF01000003">
    <property type="protein sequence ID" value="SHE73767.1"/>
    <property type="molecule type" value="Genomic_DNA"/>
</dbReference>
<evidence type="ECO:0000313" key="2">
    <source>
        <dbReference type="Proteomes" id="UP000184517"/>
    </source>
</evidence>
<evidence type="ECO:0000313" key="1">
    <source>
        <dbReference type="EMBL" id="SHE73767.1"/>
    </source>
</evidence>
<proteinExistence type="predicted"/>
<name>A0A1M4VXT0_9GAMM</name>
<keyword evidence="2" id="KW-1185">Reference proteome</keyword>
<dbReference type="STRING" id="1122206.SAMN02745753_00774"/>
<sequence>MNLCMSNGFSVTAERRLIITILFLISLLISASVKKPINIFYSFSSVENISSISKVDGHLGSKVDGHLGSKVDGHLGSDFCDCDDKCLDGNCCSVFSFASNYLSSMDFRSLDKTTLVSVLYVAFFIDSPYTPPILY</sequence>
<reference evidence="2" key="1">
    <citation type="submission" date="2016-11" db="EMBL/GenBank/DDBJ databases">
        <authorList>
            <person name="Varghese N."/>
            <person name="Submissions S."/>
        </authorList>
    </citation>
    <scope>NUCLEOTIDE SEQUENCE [LARGE SCALE GENOMIC DNA]</scope>
    <source>
        <strain evidence="2">DSM 16579</strain>
    </source>
</reference>
<organism evidence="1 2">
    <name type="scientific">Marinomonas polaris DSM 16579</name>
    <dbReference type="NCBI Taxonomy" id="1122206"/>
    <lineage>
        <taxon>Bacteria</taxon>
        <taxon>Pseudomonadati</taxon>
        <taxon>Pseudomonadota</taxon>
        <taxon>Gammaproteobacteria</taxon>
        <taxon>Oceanospirillales</taxon>
        <taxon>Oceanospirillaceae</taxon>
        <taxon>Marinomonas</taxon>
    </lineage>
</organism>
<protein>
    <submittedName>
        <fullName evidence="1">Uncharacterized protein</fullName>
    </submittedName>
</protein>
<accession>A0A1M4VXT0</accession>